<name>A0ABR9NRM2_9BACT</name>
<dbReference type="Proteomes" id="UP000618926">
    <property type="component" value="Unassembled WGS sequence"/>
</dbReference>
<protein>
    <submittedName>
        <fullName evidence="1">Uncharacterized protein</fullName>
    </submittedName>
</protein>
<organism evidence="1 2">
    <name type="scientific">Geobacter anodireducens</name>
    <dbReference type="NCBI Taxonomy" id="1340425"/>
    <lineage>
        <taxon>Bacteria</taxon>
        <taxon>Pseudomonadati</taxon>
        <taxon>Thermodesulfobacteriota</taxon>
        <taxon>Desulfuromonadia</taxon>
        <taxon>Geobacterales</taxon>
        <taxon>Geobacteraceae</taxon>
        <taxon>Geobacter</taxon>
    </lineage>
</organism>
<accession>A0ABR9NRM2</accession>
<evidence type="ECO:0000313" key="1">
    <source>
        <dbReference type="EMBL" id="MBE2886917.1"/>
    </source>
</evidence>
<sequence>MENCRTNEVLSEQIAIIQEFAQKLDTNDLSQLEANLAEIEMALNRLTEFMAYLPK</sequence>
<dbReference type="EMBL" id="JADBFD010000003">
    <property type="protein sequence ID" value="MBE2886917.1"/>
    <property type="molecule type" value="Genomic_DNA"/>
</dbReference>
<evidence type="ECO:0000313" key="2">
    <source>
        <dbReference type="Proteomes" id="UP000618926"/>
    </source>
</evidence>
<gene>
    <name evidence="1" type="ORF">IIE05_02910</name>
</gene>
<comment type="caution">
    <text evidence="1">The sequence shown here is derived from an EMBL/GenBank/DDBJ whole genome shotgun (WGS) entry which is preliminary data.</text>
</comment>
<dbReference type="RefSeq" id="WP_158514102.1">
    <property type="nucleotide sequence ID" value="NZ_JADBFD010000003.1"/>
</dbReference>
<reference evidence="1 2" key="1">
    <citation type="submission" date="2020-10" db="EMBL/GenBank/DDBJ databases">
        <title>Investigation of anaerobic biodegradation of phenanthrene by a sulfate-dependent Geobacter anodireducens strain PheS2.</title>
        <authorList>
            <person name="Zhang Z."/>
        </authorList>
    </citation>
    <scope>NUCLEOTIDE SEQUENCE [LARGE SCALE GENOMIC DNA]</scope>
    <source>
        <strain evidence="1 2">PheS2</strain>
    </source>
</reference>
<keyword evidence="2" id="KW-1185">Reference proteome</keyword>
<proteinExistence type="predicted"/>